<evidence type="ECO:0000313" key="2">
    <source>
        <dbReference type="Proteomes" id="UP000297245"/>
    </source>
</evidence>
<keyword evidence="2" id="KW-1185">Reference proteome</keyword>
<dbReference type="OrthoDB" id="3048815at2759"/>
<organism evidence="1 2">
    <name type="scientific">Dendrothele bispora (strain CBS 962.96)</name>
    <dbReference type="NCBI Taxonomy" id="1314807"/>
    <lineage>
        <taxon>Eukaryota</taxon>
        <taxon>Fungi</taxon>
        <taxon>Dikarya</taxon>
        <taxon>Basidiomycota</taxon>
        <taxon>Agaricomycotina</taxon>
        <taxon>Agaricomycetes</taxon>
        <taxon>Agaricomycetidae</taxon>
        <taxon>Agaricales</taxon>
        <taxon>Agaricales incertae sedis</taxon>
        <taxon>Dendrothele</taxon>
    </lineage>
</organism>
<proteinExistence type="predicted"/>
<dbReference type="Proteomes" id="UP000297245">
    <property type="component" value="Unassembled WGS sequence"/>
</dbReference>
<dbReference type="EMBL" id="ML179055">
    <property type="protein sequence ID" value="THV04580.1"/>
    <property type="molecule type" value="Genomic_DNA"/>
</dbReference>
<protein>
    <submittedName>
        <fullName evidence="1">Uncharacterized protein</fullName>
    </submittedName>
</protein>
<gene>
    <name evidence="1" type="ORF">K435DRAFT_790952</name>
</gene>
<reference evidence="1 2" key="1">
    <citation type="journal article" date="2019" name="Nat. Ecol. Evol.">
        <title>Megaphylogeny resolves global patterns of mushroom evolution.</title>
        <authorList>
            <person name="Varga T."/>
            <person name="Krizsan K."/>
            <person name="Foldi C."/>
            <person name="Dima B."/>
            <person name="Sanchez-Garcia M."/>
            <person name="Sanchez-Ramirez S."/>
            <person name="Szollosi G.J."/>
            <person name="Szarkandi J.G."/>
            <person name="Papp V."/>
            <person name="Albert L."/>
            <person name="Andreopoulos W."/>
            <person name="Angelini C."/>
            <person name="Antonin V."/>
            <person name="Barry K.W."/>
            <person name="Bougher N.L."/>
            <person name="Buchanan P."/>
            <person name="Buyck B."/>
            <person name="Bense V."/>
            <person name="Catcheside P."/>
            <person name="Chovatia M."/>
            <person name="Cooper J."/>
            <person name="Damon W."/>
            <person name="Desjardin D."/>
            <person name="Finy P."/>
            <person name="Geml J."/>
            <person name="Haridas S."/>
            <person name="Hughes K."/>
            <person name="Justo A."/>
            <person name="Karasinski D."/>
            <person name="Kautmanova I."/>
            <person name="Kiss B."/>
            <person name="Kocsube S."/>
            <person name="Kotiranta H."/>
            <person name="LaButti K.M."/>
            <person name="Lechner B.E."/>
            <person name="Liimatainen K."/>
            <person name="Lipzen A."/>
            <person name="Lukacs Z."/>
            <person name="Mihaltcheva S."/>
            <person name="Morgado L.N."/>
            <person name="Niskanen T."/>
            <person name="Noordeloos M.E."/>
            <person name="Ohm R.A."/>
            <person name="Ortiz-Santana B."/>
            <person name="Ovrebo C."/>
            <person name="Racz N."/>
            <person name="Riley R."/>
            <person name="Savchenko A."/>
            <person name="Shiryaev A."/>
            <person name="Soop K."/>
            <person name="Spirin V."/>
            <person name="Szebenyi C."/>
            <person name="Tomsovsky M."/>
            <person name="Tulloss R.E."/>
            <person name="Uehling J."/>
            <person name="Grigoriev I.V."/>
            <person name="Vagvolgyi C."/>
            <person name="Papp T."/>
            <person name="Martin F.M."/>
            <person name="Miettinen O."/>
            <person name="Hibbett D.S."/>
            <person name="Nagy L.G."/>
        </authorList>
    </citation>
    <scope>NUCLEOTIDE SEQUENCE [LARGE SCALE GENOMIC DNA]</scope>
    <source>
        <strain evidence="1 2">CBS 962.96</strain>
    </source>
</reference>
<evidence type="ECO:0000313" key="1">
    <source>
        <dbReference type="EMBL" id="THV04580.1"/>
    </source>
</evidence>
<accession>A0A4S8MNM5</accession>
<dbReference type="AlphaFoldDB" id="A0A4S8MNM5"/>
<sequence length="346" mass="39304">MLFSRGTGAQEDWDYKWLLDCKTGMHLNQAYPLRGYQKFYEPDMAYVQINPTAISTLRRDEPVARTPPPSQIVHDGGAWDPSSMTPFPSLAPGSLHWTMHPNLDGKTFLAAYRSPFEEQNRVHAMPNRATGCVVITWQQKKPFSVLPEHIVDITGKDTIKPTFYQGGLLAVRGPHVGKYMQRIYIRYDDDEHWKEPWMICMVFNNLVTNDQRIVEDNVLVDTKDCAPCKEQKPLGPVAEHIKMVLNHWAKRVTIPGYWYWGLHTIYSDLDLLGNQVQPSDITLPLRVLVPKTVLAFLPYARVEPALGVPWYSVMNRPVQPEALTTGLKGPQYQGTGIGGCTLYIVI</sequence>
<name>A0A4S8MNM5_DENBC</name>